<protein>
    <recommendedName>
        <fullName evidence="3">DUF3887 domain-containing protein</fullName>
    </recommendedName>
</protein>
<organism evidence="1 2">
    <name type="scientific">Herbiconiux oxytropis</name>
    <dbReference type="NCBI Taxonomy" id="2970915"/>
    <lineage>
        <taxon>Bacteria</taxon>
        <taxon>Bacillati</taxon>
        <taxon>Actinomycetota</taxon>
        <taxon>Actinomycetes</taxon>
        <taxon>Micrococcales</taxon>
        <taxon>Microbacteriaceae</taxon>
        <taxon>Herbiconiux</taxon>
    </lineage>
</organism>
<comment type="caution">
    <text evidence="1">The sequence shown here is derived from an EMBL/GenBank/DDBJ whole genome shotgun (WGS) entry which is preliminary data.</text>
</comment>
<evidence type="ECO:0000313" key="1">
    <source>
        <dbReference type="EMBL" id="MCS5727970.1"/>
    </source>
</evidence>
<sequence length="216" mass="23034">MARSGHRAVDLATRLAEGRSADPTADGLLEAVSLAEELGREAQVQLQDAVTAARAHGVSWQNIGRTLGVSRQAAFKRFSLAADSHIGGDTDPASVDLYARTATVFSSLAAGDFDAVKALMTFTCSRQLTRRKVMGVWSELEQSAGPFELCTDLVATTLDGRTIAEKILNRHLVGGVVIQTRLVHEKQDWTGRVAYNGSGRITGLLIAPLGATDLAF</sequence>
<evidence type="ECO:0008006" key="3">
    <source>
        <dbReference type="Google" id="ProtNLM"/>
    </source>
</evidence>
<accession>A0AA42BUW1</accession>
<dbReference type="EMBL" id="JANLCK010000017">
    <property type="protein sequence ID" value="MCS5727970.1"/>
    <property type="molecule type" value="Genomic_DNA"/>
</dbReference>
<proteinExistence type="predicted"/>
<evidence type="ECO:0000313" key="2">
    <source>
        <dbReference type="Proteomes" id="UP001165587"/>
    </source>
</evidence>
<gene>
    <name evidence="1" type="ORF">N1028_18890</name>
</gene>
<dbReference type="AlphaFoldDB" id="A0AA42BUW1"/>
<dbReference type="RefSeq" id="WP_259531071.1">
    <property type="nucleotide sequence ID" value="NZ_JANLCK010000017.1"/>
</dbReference>
<dbReference type="Proteomes" id="UP001165587">
    <property type="component" value="Unassembled WGS sequence"/>
</dbReference>
<keyword evidence="2" id="KW-1185">Reference proteome</keyword>
<reference evidence="1" key="1">
    <citation type="submission" date="2022-08" db="EMBL/GenBank/DDBJ databases">
        <authorList>
            <person name="Deng Y."/>
            <person name="Han X.-F."/>
            <person name="Zhang Y.-Q."/>
        </authorList>
    </citation>
    <scope>NUCLEOTIDE SEQUENCE</scope>
    <source>
        <strain evidence="1">CPCC 203407</strain>
    </source>
</reference>
<name>A0AA42BUW1_9MICO</name>